<feature type="compositionally biased region" description="Polar residues" evidence="1">
    <location>
        <begin position="16"/>
        <end position="34"/>
    </location>
</feature>
<reference evidence="3 4" key="1">
    <citation type="submission" date="2019-04" db="EMBL/GenBank/DDBJ databases">
        <title>Friends and foes A comparative genomics study of 23 Aspergillus species from section Flavi.</title>
        <authorList>
            <consortium name="DOE Joint Genome Institute"/>
            <person name="Kjaerbolling I."/>
            <person name="Vesth T."/>
            <person name="Frisvad J.C."/>
            <person name="Nybo J.L."/>
            <person name="Theobald S."/>
            <person name="Kildgaard S."/>
            <person name="Isbrandt T."/>
            <person name="Kuo A."/>
            <person name="Sato A."/>
            <person name="Lyhne E.K."/>
            <person name="Kogle M.E."/>
            <person name="Wiebenga A."/>
            <person name="Kun R.S."/>
            <person name="Lubbers R.J."/>
            <person name="Makela M.R."/>
            <person name="Barry K."/>
            <person name="Chovatia M."/>
            <person name="Clum A."/>
            <person name="Daum C."/>
            <person name="Haridas S."/>
            <person name="He G."/>
            <person name="LaButti K."/>
            <person name="Lipzen A."/>
            <person name="Mondo S."/>
            <person name="Riley R."/>
            <person name="Salamov A."/>
            <person name="Simmons B.A."/>
            <person name="Magnuson J.K."/>
            <person name="Henrissat B."/>
            <person name="Mortensen U.H."/>
            <person name="Larsen T.O."/>
            <person name="Devries R.P."/>
            <person name="Grigoriev I.V."/>
            <person name="Machida M."/>
            <person name="Baker S.E."/>
            <person name="Andersen M.R."/>
        </authorList>
    </citation>
    <scope>NUCLEOTIDE SEQUENCE [LARGE SCALE GENOMIC DNA]</scope>
    <source>
        <strain evidence="3 4">CBS 151.66</strain>
    </source>
</reference>
<organism evidence="3 4">
    <name type="scientific">Aspergillus leporis</name>
    <dbReference type="NCBI Taxonomy" id="41062"/>
    <lineage>
        <taxon>Eukaryota</taxon>
        <taxon>Fungi</taxon>
        <taxon>Dikarya</taxon>
        <taxon>Ascomycota</taxon>
        <taxon>Pezizomycotina</taxon>
        <taxon>Eurotiomycetes</taxon>
        <taxon>Eurotiomycetidae</taxon>
        <taxon>Eurotiales</taxon>
        <taxon>Aspergillaceae</taxon>
        <taxon>Aspergillus</taxon>
        <taxon>Aspergillus subgen. Circumdati</taxon>
    </lineage>
</organism>
<accession>A0A5N5WI09</accession>
<sequence>MVANFLNKRRSVLKLTQPSPETTSRQSAYFNSSGPDGHWNHKPAANSITPYGLIDNVTRGKIPTSWPSILAASSPILPLPSLHSIGYELGVFGAHPTQKYESFDLEAPEINVRKWSPRCEDSYVFLSPRGRFYPEPGPLIYNNQGELVWIERRFGMVMDFKVQSYRGQDYLTFWAGDDDGTRGLGVYYMLDSSYEITHIVTPANGRKGDLHEFSITPDGTALITAYEITQADLTSVGGPANGWIYDGLFQEIDIDTGALLFEWRASDHYTINETYFPLAGKGSSNSSADAFDYFHINSVDKHPNGDYLVSSRYMHTITCLGPTGEIRWILGGKRNMFVDISGDGSATGFKWQHDARWRGENVITVFDNGAHEHLREEDHSFGMMIELGMEEDSRWTARTMHTYHSPGAFSSHSQGNVQVLPGTGNVFVGWGKASAYTEFRVDGEEVLCDAHWGPRVFFWLGWVKSYRTYKSRWVGRPSSPPDVVVDEVFRAVFVSWNGATEVTGWLLQRAFEGEFETVDYVPKSGFETVINLDELDVDGDLRLVAVDLAGEELGYTRIFDVSHTDAGVLPFSTGLGDSLLHILLVACAVGVTLAVVWQGRRSLSWWLRYRAYIRLYRLLC</sequence>
<dbReference type="OrthoDB" id="5427350at2759"/>
<feature type="region of interest" description="Disordered" evidence="1">
    <location>
        <begin position="16"/>
        <end position="42"/>
    </location>
</feature>
<keyword evidence="2" id="KW-1133">Transmembrane helix</keyword>
<dbReference type="InterPro" id="IPR039535">
    <property type="entry name" value="ASST-like"/>
</dbReference>
<dbReference type="Proteomes" id="UP000326565">
    <property type="component" value="Unassembled WGS sequence"/>
</dbReference>
<dbReference type="AlphaFoldDB" id="A0A5N5WI09"/>
<dbReference type="PANTHER" id="PTHR35340:SF5">
    <property type="entry name" value="ASST-DOMAIN-CONTAINING PROTEIN"/>
    <property type="match status" value="1"/>
</dbReference>
<feature type="transmembrane region" description="Helical" evidence="2">
    <location>
        <begin position="579"/>
        <end position="597"/>
    </location>
</feature>
<evidence type="ECO:0000313" key="3">
    <source>
        <dbReference type="EMBL" id="KAB8068128.1"/>
    </source>
</evidence>
<keyword evidence="4" id="KW-1185">Reference proteome</keyword>
<protein>
    <submittedName>
        <fullName evidence="3">ASST-domain-containing protein</fullName>
    </submittedName>
</protein>
<proteinExistence type="predicted"/>
<gene>
    <name evidence="3" type="ORF">BDV29DRAFT_199601</name>
</gene>
<evidence type="ECO:0000313" key="4">
    <source>
        <dbReference type="Proteomes" id="UP000326565"/>
    </source>
</evidence>
<dbReference type="InterPro" id="IPR053143">
    <property type="entry name" value="Arylsulfate_ST"/>
</dbReference>
<dbReference type="SUPFAM" id="SSF63829">
    <property type="entry name" value="Calcium-dependent phosphotriesterase"/>
    <property type="match status" value="1"/>
</dbReference>
<dbReference type="PANTHER" id="PTHR35340">
    <property type="entry name" value="PQQ ENZYME REPEAT PROTEIN-RELATED"/>
    <property type="match status" value="1"/>
</dbReference>
<evidence type="ECO:0000256" key="1">
    <source>
        <dbReference type="SAM" id="MobiDB-lite"/>
    </source>
</evidence>
<keyword evidence="2" id="KW-0812">Transmembrane</keyword>
<name>A0A5N5WI09_9EURO</name>
<evidence type="ECO:0000256" key="2">
    <source>
        <dbReference type="SAM" id="Phobius"/>
    </source>
</evidence>
<keyword evidence="2" id="KW-0472">Membrane</keyword>
<dbReference type="EMBL" id="ML732414">
    <property type="protein sequence ID" value="KAB8068128.1"/>
    <property type="molecule type" value="Genomic_DNA"/>
</dbReference>
<dbReference type="Pfam" id="PF14269">
    <property type="entry name" value="Arylsulfotran_2"/>
    <property type="match status" value="1"/>
</dbReference>